<dbReference type="PANTHER" id="PTHR21445">
    <property type="entry name" value="ENDONUCLEASE IV ENDODEOXYRIBONUCLEASE IV"/>
    <property type="match status" value="1"/>
</dbReference>
<dbReference type="NCBIfam" id="TIGR00587">
    <property type="entry name" value="nfo"/>
    <property type="match status" value="1"/>
</dbReference>
<evidence type="ECO:0000256" key="12">
    <source>
        <dbReference type="ARBA" id="ARBA00054483"/>
    </source>
</evidence>
<protein>
    <submittedName>
        <fullName evidence="15">Apurinic endonuclease (APN1) family protein, putative</fullName>
    </submittedName>
</protein>
<evidence type="ECO:0000256" key="8">
    <source>
        <dbReference type="ARBA" id="ARBA00022833"/>
    </source>
</evidence>
<dbReference type="STRING" id="5866.A0A061DA95"/>
<dbReference type="InterPro" id="IPR018246">
    <property type="entry name" value="AP_endonuc_F2_Zn_BS"/>
</dbReference>
<keyword evidence="7" id="KW-0378">Hydrolase</keyword>
<evidence type="ECO:0000256" key="3">
    <source>
        <dbReference type="ARBA" id="ARBA00004173"/>
    </source>
</evidence>
<keyword evidence="8" id="KW-0862">Zinc</keyword>
<keyword evidence="5" id="KW-0479">Metal-binding</keyword>
<dbReference type="SUPFAM" id="SSF51658">
    <property type="entry name" value="Xylose isomerase-like"/>
    <property type="match status" value="1"/>
</dbReference>
<keyword evidence="6" id="KW-0227">DNA damage</keyword>
<comment type="cofactor">
    <cofactor evidence="1">
        <name>Mn(2+)</name>
        <dbReference type="ChEBI" id="CHEBI:29035"/>
    </cofactor>
</comment>
<name>A0A061DA95_BABBI</name>
<evidence type="ECO:0000256" key="2">
    <source>
        <dbReference type="ARBA" id="ARBA00001947"/>
    </source>
</evidence>
<dbReference type="GO" id="GO:0003677">
    <property type="term" value="F:DNA binding"/>
    <property type="evidence" value="ECO:0007669"/>
    <property type="project" value="InterPro"/>
</dbReference>
<sequence>MCAISNLEAASTTDSLVDVPEGETPSPSKPSALKTKKTGIEKKAPKKAVQTKLSFKAAGEKAVPWVTLPKLDPNEDRAAAFAEIAAASKRSGLYIGAHVSTAGGPDFAVLNAYNTCGQAFALFLKNQRRWDSPPLSDKSIKKFAENIEKCNYDLRYVLPHGSYLINIANPDPEKRKKSYEHFVDDIQRCEKLGITLYNFHPGSTVGMCDKSEGISNIANCINMAMKETSSAKIVLENAAGQKNVIGSTFEDLRDIINLVENKERIAVCLDTCHLFAAGYDIRTKTKFEEVMKSFDKIVGLNYLVAVHLNDCKSDLGSGLDRHENIGIGKLTRETFEFIANSGYFRNMPIILETPDIHGDETIYKQEVKAMYGLFNEEKSEAAE</sequence>
<dbReference type="GO" id="GO:0006284">
    <property type="term" value="P:base-excision repair"/>
    <property type="evidence" value="ECO:0007669"/>
    <property type="project" value="TreeGrafter"/>
</dbReference>
<evidence type="ECO:0000256" key="6">
    <source>
        <dbReference type="ARBA" id="ARBA00022763"/>
    </source>
</evidence>
<evidence type="ECO:0000256" key="5">
    <source>
        <dbReference type="ARBA" id="ARBA00022723"/>
    </source>
</evidence>
<dbReference type="SMART" id="SM00518">
    <property type="entry name" value="AP2Ec"/>
    <property type="match status" value="1"/>
</dbReference>
<dbReference type="PROSITE" id="PS51432">
    <property type="entry name" value="AP_NUCLEASE_F2_4"/>
    <property type="match status" value="1"/>
</dbReference>
<dbReference type="GeneID" id="24565433"/>
<accession>A0A061DA95</accession>
<comment type="cofactor">
    <cofactor evidence="2">
        <name>Zn(2+)</name>
        <dbReference type="ChEBI" id="CHEBI:29105"/>
    </cofactor>
</comment>
<evidence type="ECO:0000313" key="15">
    <source>
        <dbReference type="EMBL" id="CDR96892.1"/>
    </source>
</evidence>
<dbReference type="NCBIfam" id="NF002199">
    <property type="entry name" value="PRK01060.1-4"/>
    <property type="match status" value="1"/>
</dbReference>
<reference evidence="16" key="1">
    <citation type="journal article" date="2014" name="Nucleic Acids Res.">
        <title>The evolutionary dynamics of variant antigen genes in Babesia reveal a history of genomic innovation underlying host-parasite interaction.</title>
        <authorList>
            <person name="Jackson A.P."/>
            <person name="Otto T.D."/>
            <person name="Darby A."/>
            <person name="Ramaprasad A."/>
            <person name="Xia D."/>
            <person name="Echaide I.E."/>
            <person name="Farber M."/>
            <person name="Gahlot S."/>
            <person name="Gamble J."/>
            <person name="Gupta D."/>
            <person name="Gupta Y."/>
            <person name="Jackson L."/>
            <person name="Malandrin L."/>
            <person name="Malas T.B."/>
            <person name="Moussa E."/>
            <person name="Nair M."/>
            <person name="Reid A.J."/>
            <person name="Sanders M."/>
            <person name="Sharma J."/>
            <person name="Tracey A."/>
            <person name="Quail M.A."/>
            <person name="Weir W."/>
            <person name="Wastling J.M."/>
            <person name="Hall N."/>
            <person name="Willadsen P."/>
            <person name="Lingelbach K."/>
            <person name="Shiels B."/>
            <person name="Tait A."/>
            <person name="Berriman M."/>
            <person name="Allred D.R."/>
            <person name="Pain A."/>
        </authorList>
    </citation>
    <scope>NUCLEOTIDE SEQUENCE [LARGE SCALE GENOMIC DNA]</scope>
    <source>
        <strain evidence="16">Bond</strain>
    </source>
</reference>
<dbReference type="GO" id="GO:0005739">
    <property type="term" value="C:mitochondrion"/>
    <property type="evidence" value="ECO:0007669"/>
    <property type="project" value="UniProtKB-SubCell"/>
</dbReference>
<dbReference type="GO" id="GO:0003906">
    <property type="term" value="F:DNA-(apurinic or apyrimidinic site) endonuclease activity"/>
    <property type="evidence" value="ECO:0007669"/>
    <property type="project" value="TreeGrafter"/>
</dbReference>
<dbReference type="EMBL" id="LK391709">
    <property type="protein sequence ID" value="CDR96892.1"/>
    <property type="molecule type" value="Genomic_DNA"/>
</dbReference>
<evidence type="ECO:0000313" key="16">
    <source>
        <dbReference type="Proteomes" id="UP000033188"/>
    </source>
</evidence>
<dbReference type="Proteomes" id="UP000033188">
    <property type="component" value="Chromosome 3"/>
</dbReference>
<evidence type="ECO:0000259" key="14">
    <source>
        <dbReference type="Pfam" id="PF01261"/>
    </source>
</evidence>
<dbReference type="CDD" id="cd00019">
    <property type="entry name" value="AP2Ec"/>
    <property type="match status" value="1"/>
</dbReference>
<evidence type="ECO:0000256" key="1">
    <source>
        <dbReference type="ARBA" id="ARBA00001936"/>
    </source>
</evidence>
<dbReference type="PROSITE" id="PS00729">
    <property type="entry name" value="AP_NUCLEASE_F2_1"/>
    <property type="match status" value="1"/>
</dbReference>
<dbReference type="PROSITE" id="PS00730">
    <property type="entry name" value="AP_NUCLEASE_F2_2"/>
    <property type="match status" value="1"/>
</dbReference>
<evidence type="ECO:0000256" key="9">
    <source>
        <dbReference type="ARBA" id="ARBA00023128"/>
    </source>
</evidence>
<dbReference type="InterPro" id="IPR013022">
    <property type="entry name" value="Xyl_isomerase-like_TIM-brl"/>
</dbReference>
<evidence type="ECO:0000256" key="10">
    <source>
        <dbReference type="ARBA" id="ARBA00023204"/>
    </source>
</evidence>
<dbReference type="GO" id="GO:0008270">
    <property type="term" value="F:zinc ion binding"/>
    <property type="evidence" value="ECO:0007669"/>
    <property type="project" value="InterPro"/>
</dbReference>
<keyword evidence="16" id="KW-1185">Reference proteome</keyword>
<comment type="subcellular location">
    <subcellularLocation>
        <location evidence="3">Mitochondrion</location>
    </subcellularLocation>
</comment>
<evidence type="ECO:0000256" key="4">
    <source>
        <dbReference type="ARBA" id="ARBA00005340"/>
    </source>
</evidence>
<dbReference type="GO" id="GO:0005634">
    <property type="term" value="C:nucleus"/>
    <property type="evidence" value="ECO:0007669"/>
    <property type="project" value="TreeGrafter"/>
</dbReference>
<keyword evidence="11" id="KW-0464">Manganese</keyword>
<dbReference type="Gene3D" id="3.20.20.150">
    <property type="entry name" value="Divalent-metal-dependent TIM barrel enzymes"/>
    <property type="match status" value="1"/>
</dbReference>
<gene>
    <name evidence="15" type="ORF">BBBOND_0307960</name>
</gene>
<dbReference type="VEuPathDB" id="PiroplasmaDB:BBBOND_0307960"/>
<dbReference type="InterPro" id="IPR036237">
    <property type="entry name" value="Xyl_isomerase-like_sf"/>
</dbReference>
<feature type="domain" description="Xylose isomerase-like TIM barrel" evidence="14">
    <location>
        <begin position="118"/>
        <end position="370"/>
    </location>
</feature>
<feature type="region of interest" description="Disordered" evidence="13">
    <location>
        <begin position="1"/>
        <end position="45"/>
    </location>
</feature>
<comment type="function">
    <text evidence="12">Plays a role in mitochondrial DNA base excision repair (BER) pathway induced by oxidative stress. Has apurinic/apyrimidinic (AP) endonuclease activity towards double-stranded DNA (dsDNA) with a preference for C as opposite base. Has 3'-phosphatase activity; removes 3'-phosphate from blunt-end, recessed, and gapped DNA templates and thus, removes 3'-blocks for DNA polymerase activity during BER. Lacks 3'-5' exonuclease activity and does not cleave damaged bases by nucleotide incision repair (NIR).</text>
</comment>
<keyword evidence="15" id="KW-0540">Nuclease</keyword>
<evidence type="ECO:0000256" key="7">
    <source>
        <dbReference type="ARBA" id="ARBA00022801"/>
    </source>
</evidence>
<keyword evidence="15" id="KW-0255">Endonuclease</keyword>
<dbReference type="OMA" id="HPGSHLR"/>
<proteinExistence type="inferred from homology"/>
<dbReference type="OrthoDB" id="7663182at2759"/>
<keyword evidence="10" id="KW-0234">DNA repair</keyword>
<dbReference type="InterPro" id="IPR001719">
    <property type="entry name" value="AP_endonuc_2"/>
</dbReference>
<dbReference type="AlphaFoldDB" id="A0A061DA95"/>
<dbReference type="RefSeq" id="XP_012769078.1">
    <property type="nucleotide sequence ID" value="XM_012913624.1"/>
</dbReference>
<dbReference type="PANTHER" id="PTHR21445:SF0">
    <property type="entry name" value="APURINIC-APYRIMIDINIC ENDONUCLEASE"/>
    <property type="match status" value="1"/>
</dbReference>
<dbReference type="KEGG" id="bbig:BBBOND_0307960"/>
<evidence type="ECO:0000256" key="11">
    <source>
        <dbReference type="ARBA" id="ARBA00023211"/>
    </source>
</evidence>
<dbReference type="Pfam" id="PF01261">
    <property type="entry name" value="AP_endonuc_2"/>
    <property type="match status" value="1"/>
</dbReference>
<comment type="similarity">
    <text evidence="4">Belongs to the AP endonuclease 2 family.</text>
</comment>
<dbReference type="GO" id="GO:0008081">
    <property type="term" value="F:phosphoric diester hydrolase activity"/>
    <property type="evidence" value="ECO:0007669"/>
    <property type="project" value="TreeGrafter"/>
</dbReference>
<dbReference type="FunFam" id="3.20.20.150:FF:000001">
    <property type="entry name" value="Probable endonuclease 4"/>
    <property type="match status" value="1"/>
</dbReference>
<dbReference type="HAMAP" id="MF_00152">
    <property type="entry name" value="Nfo"/>
    <property type="match status" value="1"/>
</dbReference>
<keyword evidence="9" id="KW-0496">Mitochondrion</keyword>
<evidence type="ECO:0000256" key="13">
    <source>
        <dbReference type="SAM" id="MobiDB-lite"/>
    </source>
</evidence>
<organism evidence="15 16">
    <name type="scientific">Babesia bigemina</name>
    <dbReference type="NCBI Taxonomy" id="5866"/>
    <lineage>
        <taxon>Eukaryota</taxon>
        <taxon>Sar</taxon>
        <taxon>Alveolata</taxon>
        <taxon>Apicomplexa</taxon>
        <taxon>Aconoidasida</taxon>
        <taxon>Piroplasmida</taxon>
        <taxon>Babesiidae</taxon>
        <taxon>Babesia</taxon>
    </lineage>
</organism>